<organism evidence="2 3">
    <name type="scientific">Wenzhouxiangella limi</name>
    <dbReference type="NCBI Taxonomy" id="2707351"/>
    <lineage>
        <taxon>Bacteria</taxon>
        <taxon>Pseudomonadati</taxon>
        <taxon>Pseudomonadota</taxon>
        <taxon>Gammaproteobacteria</taxon>
        <taxon>Chromatiales</taxon>
        <taxon>Wenzhouxiangellaceae</taxon>
        <taxon>Wenzhouxiangella</taxon>
    </lineage>
</organism>
<keyword evidence="2" id="KW-0808">Transferase</keyword>
<dbReference type="InterPro" id="IPR001206">
    <property type="entry name" value="Diacylglycerol_kinase_cat_dom"/>
</dbReference>
<dbReference type="Pfam" id="PF00781">
    <property type="entry name" value="DAGK_cat"/>
    <property type="match status" value="1"/>
</dbReference>
<sequence length="338" mass="36683">MPNLVTESASTEKAAAVKCKNGRASAGILINPRSFRISAGARLDRVCETARAAGTPVHVVHGPDEIQAALASFGEDLPLRLVVIGGDGTVQAAVSALLKTPLSSIPPLLVLGGGRTNLTARDLGTHRSLARLLERALHDPDRLNHTQRQILRLEQPDQGLKLFGFFVAGALVDHVIRDCHRYRTRHRGWLRTGHPSSAWRVLQLGVLGALGRSRFRPRPMRINAGRLGSLDQSVRVFVASSLEHDRGWIDPYAARGSGPVRLTAISAQAPRFWLTLPGLLRGRLNPALRAETGYLSGRTERVVVRGLNAVCVDGQEYDLDPTLDLVLDPGPAIRFLTP</sequence>
<keyword evidence="3" id="KW-1185">Reference proteome</keyword>
<dbReference type="GO" id="GO:0016301">
    <property type="term" value="F:kinase activity"/>
    <property type="evidence" value="ECO:0007669"/>
    <property type="project" value="UniProtKB-KW"/>
</dbReference>
<evidence type="ECO:0000313" key="2">
    <source>
        <dbReference type="EMBL" id="NDY94676.1"/>
    </source>
</evidence>
<dbReference type="InterPro" id="IPR017438">
    <property type="entry name" value="ATP-NAD_kinase_N"/>
</dbReference>
<evidence type="ECO:0000259" key="1">
    <source>
        <dbReference type="PROSITE" id="PS50146"/>
    </source>
</evidence>
<comment type="caution">
    <text evidence="2">The sequence shown here is derived from an EMBL/GenBank/DDBJ whole genome shotgun (WGS) entry which is preliminary data.</text>
</comment>
<dbReference type="RefSeq" id="WP_164210070.1">
    <property type="nucleotide sequence ID" value="NZ_JAAGSC010000031.1"/>
</dbReference>
<feature type="domain" description="DAGKc" evidence="1">
    <location>
        <begin position="21"/>
        <end position="157"/>
    </location>
</feature>
<dbReference type="InterPro" id="IPR016064">
    <property type="entry name" value="NAD/diacylglycerol_kinase_sf"/>
</dbReference>
<name>A0A845V050_9GAMM</name>
<dbReference type="Proteomes" id="UP000484885">
    <property type="component" value="Unassembled WGS sequence"/>
</dbReference>
<dbReference type="PROSITE" id="PS50146">
    <property type="entry name" value="DAGK"/>
    <property type="match status" value="1"/>
</dbReference>
<dbReference type="SUPFAM" id="SSF111331">
    <property type="entry name" value="NAD kinase/diacylglycerol kinase-like"/>
    <property type="match status" value="1"/>
</dbReference>
<evidence type="ECO:0000313" key="3">
    <source>
        <dbReference type="Proteomes" id="UP000484885"/>
    </source>
</evidence>
<accession>A0A845V050</accession>
<dbReference type="AlphaFoldDB" id="A0A845V050"/>
<reference evidence="2 3" key="1">
    <citation type="submission" date="2020-02" db="EMBL/GenBank/DDBJ databases">
        <authorList>
            <person name="Zhang X.-Y."/>
        </authorList>
    </citation>
    <scope>NUCLEOTIDE SEQUENCE [LARGE SCALE GENOMIC DNA]</scope>
    <source>
        <strain evidence="2 3">C33</strain>
    </source>
</reference>
<dbReference type="Gene3D" id="3.40.50.10330">
    <property type="entry name" value="Probable inorganic polyphosphate/atp-NAD kinase, domain 1"/>
    <property type="match status" value="1"/>
</dbReference>
<protein>
    <submittedName>
        <fullName evidence="2">Acylglycerol kinase family protein</fullName>
    </submittedName>
</protein>
<dbReference type="EMBL" id="JAAGSC010000031">
    <property type="protein sequence ID" value="NDY94676.1"/>
    <property type="molecule type" value="Genomic_DNA"/>
</dbReference>
<gene>
    <name evidence="2" type="ORF">G3I74_02895</name>
</gene>
<keyword evidence="2" id="KW-0418">Kinase</keyword>
<proteinExistence type="predicted"/>